<organism evidence="11 12">
    <name type="scientific">Paractinoplanes brasiliensis</name>
    <dbReference type="NCBI Taxonomy" id="52695"/>
    <lineage>
        <taxon>Bacteria</taxon>
        <taxon>Bacillati</taxon>
        <taxon>Actinomycetota</taxon>
        <taxon>Actinomycetes</taxon>
        <taxon>Micromonosporales</taxon>
        <taxon>Micromonosporaceae</taxon>
        <taxon>Paractinoplanes</taxon>
    </lineage>
</organism>
<evidence type="ECO:0000313" key="11">
    <source>
        <dbReference type="EMBL" id="TDO32285.1"/>
    </source>
</evidence>
<keyword evidence="6" id="KW-0067">ATP-binding</keyword>
<dbReference type="GO" id="GO:0045717">
    <property type="term" value="P:negative regulation of fatty acid biosynthetic process"/>
    <property type="evidence" value="ECO:0007669"/>
    <property type="project" value="UniProtKB-ARBA"/>
</dbReference>
<keyword evidence="4" id="KW-0547">Nucleotide-binding</keyword>
<comment type="catalytic activity">
    <reaction evidence="8">
        <text>L-seryl-[protein] + ATP = O-phospho-L-seryl-[protein] + ADP + H(+)</text>
        <dbReference type="Rhea" id="RHEA:17989"/>
        <dbReference type="Rhea" id="RHEA-COMP:9863"/>
        <dbReference type="Rhea" id="RHEA-COMP:11604"/>
        <dbReference type="ChEBI" id="CHEBI:15378"/>
        <dbReference type="ChEBI" id="CHEBI:29999"/>
        <dbReference type="ChEBI" id="CHEBI:30616"/>
        <dbReference type="ChEBI" id="CHEBI:83421"/>
        <dbReference type="ChEBI" id="CHEBI:456216"/>
        <dbReference type="EC" id="2.7.11.1"/>
    </reaction>
</comment>
<dbReference type="InterPro" id="IPR008271">
    <property type="entry name" value="Ser/Thr_kinase_AS"/>
</dbReference>
<protein>
    <recommendedName>
        <fullName evidence="1">non-specific serine/threonine protein kinase</fullName>
        <ecNumber evidence="1">2.7.11.1</ecNumber>
    </recommendedName>
</protein>
<evidence type="ECO:0000256" key="6">
    <source>
        <dbReference type="ARBA" id="ARBA00022840"/>
    </source>
</evidence>
<evidence type="ECO:0000256" key="9">
    <source>
        <dbReference type="SAM" id="MobiDB-lite"/>
    </source>
</evidence>
<accession>A0A4R6JCL9</accession>
<keyword evidence="12" id="KW-1185">Reference proteome</keyword>
<dbReference type="SUPFAM" id="SSF56112">
    <property type="entry name" value="Protein kinase-like (PK-like)"/>
    <property type="match status" value="1"/>
</dbReference>
<evidence type="ECO:0000313" key="12">
    <source>
        <dbReference type="Proteomes" id="UP000294901"/>
    </source>
</evidence>
<feature type="region of interest" description="Disordered" evidence="9">
    <location>
        <begin position="496"/>
        <end position="552"/>
    </location>
</feature>
<reference evidence="11 12" key="1">
    <citation type="submission" date="2019-03" db="EMBL/GenBank/DDBJ databases">
        <title>Sequencing the genomes of 1000 actinobacteria strains.</title>
        <authorList>
            <person name="Klenk H.-P."/>
        </authorList>
    </citation>
    <scope>NUCLEOTIDE SEQUENCE [LARGE SCALE GENOMIC DNA]</scope>
    <source>
        <strain evidence="11 12">DSM 43805</strain>
    </source>
</reference>
<proteinExistence type="predicted"/>
<dbReference type="EC" id="2.7.11.1" evidence="1"/>
<feature type="compositionally biased region" description="Gly residues" evidence="9">
    <location>
        <begin position="381"/>
        <end position="402"/>
    </location>
</feature>
<comment type="catalytic activity">
    <reaction evidence="7">
        <text>L-threonyl-[protein] + ATP = O-phospho-L-threonyl-[protein] + ADP + H(+)</text>
        <dbReference type="Rhea" id="RHEA:46608"/>
        <dbReference type="Rhea" id="RHEA-COMP:11060"/>
        <dbReference type="Rhea" id="RHEA-COMP:11605"/>
        <dbReference type="ChEBI" id="CHEBI:15378"/>
        <dbReference type="ChEBI" id="CHEBI:30013"/>
        <dbReference type="ChEBI" id="CHEBI:30616"/>
        <dbReference type="ChEBI" id="CHEBI:61977"/>
        <dbReference type="ChEBI" id="CHEBI:456216"/>
        <dbReference type="EC" id="2.7.11.1"/>
    </reaction>
</comment>
<dbReference type="PANTHER" id="PTHR43289:SF6">
    <property type="entry name" value="SERINE_THREONINE-PROTEIN KINASE NEKL-3"/>
    <property type="match status" value="1"/>
</dbReference>
<feature type="compositionally biased region" description="Low complexity" evidence="9">
    <location>
        <begin position="525"/>
        <end position="544"/>
    </location>
</feature>
<dbReference type="Gene3D" id="3.30.200.20">
    <property type="entry name" value="Phosphorylase Kinase, domain 1"/>
    <property type="match status" value="1"/>
</dbReference>
<feature type="compositionally biased region" description="Low complexity" evidence="9">
    <location>
        <begin position="253"/>
        <end position="271"/>
    </location>
</feature>
<sequence>MLSDRYRLTQRLAAGGMGEVWRGEDVMLHRPVAIKVMLPALRTDREFVTRFRTEARMMAALRHPGIVQVYDYGETPDGDYLVMEFVEGIPLSRRIEQAGRLSPAETMTVVAQVADALQVAHEAGIVHRDVKPANLLVRPGGAIVLVDFGVARSETANGLTGTNVVLGSANYMAPEQAEGKPIGPPTDVYALGAVAYCCLTGRPPYVGENPLQVLTQLVYGELPALPPDVPPPVAALVLRALAKEPAQRFASAAELASAARSPGRGSSGAPPQQTRPYRPNGGPGQTAAGFPSSGRAQAGPRPGQTSGRMPIPGAAAAGGYPGSAPGGGYPGGAPGGGYPGGAPAGGYPPTQVGGYPSGAQGRFQPGAQGGRPSGAQATPGAQGGAPGAHGGYPSGAQAGGFQPGRAQAGRAPQTGFNSSASASVSGAAAVPRPGAASGSGGGTGGGGFGAGTPDPGPAKRSRTMVVAAVAAVLVGVGGVGTAVAWPSLTGGGSDGAGASPYDALNGGDTTTEPTAKPGGTDKTKTPKPGRTTKTEPAPEPTTAKPEAEPQDPVAACGDGFDVVDQKNLRGGGTSGRVYLLHNDDSDEDCVVTVKLTGIGENSPMSAYLEVEGQGPTQDNTSSIDYVGPVRAQAAEACIKWGGSINDKSFFSDFDHCD</sequence>
<dbReference type="GO" id="GO:0005524">
    <property type="term" value="F:ATP binding"/>
    <property type="evidence" value="ECO:0007669"/>
    <property type="project" value="UniProtKB-KW"/>
</dbReference>
<evidence type="ECO:0000256" key="2">
    <source>
        <dbReference type="ARBA" id="ARBA00022527"/>
    </source>
</evidence>
<dbReference type="CDD" id="cd14014">
    <property type="entry name" value="STKc_PknB_like"/>
    <property type="match status" value="1"/>
</dbReference>
<evidence type="ECO:0000256" key="3">
    <source>
        <dbReference type="ARBA" id="ARBA00022679"/>
    </source>
</evidence>
<evidence type="ECO:0000256" key="1">
    <source>
        <dbReference type="ARBA" id="ARBA00012513"/>
    </source>
</evidence>
<feature type="compositionally biased region" description="Gly residues" evidence="9">
    <location>
        <begin position="437"/>
        <end position="450"/>
    </location>
</feature>
<dbReference type="FunFam" id="1.10.510.10:FF:000021">
    <property type="entry name" value="Serine/threonine protein kinase"/>
    <property type="match status" value="1"/>
</dbReference>
<dbReference type="InterPro" id="IPR000719">
    <property type="entry name" value="Prot_kinase_dom"/>
</dbReference>
<dbReference type="InterPro" id="IPR011009">
    <property type="entry name" value="Kinase-like_dom_sf"/>
</dbReference>
<evidence type="ECO:0000256" key="8">
    <source>
        <dbReference type="ARBA" id="ARBA00048679"/>
    </source>
</evidence>
<keyword evidence="3" id="KW-0808">Transferase</keyword>
<evidence type="ECO:0000256" key="7">
    <source>
        <dbReference type="ARBA" id="ARBA00047899"/>
    </source>
</evidence>
<gene>
    <name evidence="11" type="ORF">C8E87_7741</name>
</gene>
<comment type="caution">
    <text evidence="11">The sequence shown here is derived from an EMBL/GenBank/DDBJ whole genome shotgun (WGS) entry which is preliminary data.</text>
</comment>
<dbReference type="PROSITE" id="PS50011">
    <property type="entry name" value="PROTEIN_KINASE_DOM"/>
    <property type="match status" value="1"/>
</dbReference>
<dbReference type="PROSITE" id="PS00108">
    <property type="entry name" value="PROTEIN_KINASE_ST"/>
    <property type="match status" value="1"/>
</dbReference>
<evidence type="ECO:0000256" key="5">
    <source>
        <dbReference type="ARBA" id="ARBA00022777"/>
    </source>
</evidence>
<dbReference type="PANTHER" id="PTHR43289">
    <property type="entry name" value="MITOGEN-ACTIVATED PROTEIN KINASE KINASE KINASE 20-RELATED"/>
    <property type="match status" value="1"/>
</dbReference>
<feature type="compositionally biased region" description="Low complexity" evidence="9">
    <location>
        <begin position="418"/>
        <end position="436"/>
    </location>
</feature>
<dbReference type="FunFam" id="3.30.200.20:FF:000035">
    <property type="entry name" value="Serine/threonine protein kinase Stk1"/>
    <property type="match status" value="1"/>
</dbReference>
<evidence type="ECO:0000259" key="10">
    <source>
        <dbReference type="PROSITE" id="PS50011"/>
    </source>
</evidence>
<dbReference type="GO" id="GO:0004674">
    <property type="term" value="F:protein serine/threonine kinase activity"/>
    <property type="evidence" value="ECO:0007669"/>
    <property type="project" value="UniProtKB-KW"/>
</dbReference>
<dbReference type="Gene3D" id="1.10.510.10">
    <property type="entry name" value="Transferase(Phosphotransferase) domain 1"/>
    <property type="match status" value="1"/>
</dbReference>
<dbReference type="Proteomes" id="UP000294901">
    <property type="component" value="Unassembled WGS sequence"/>
</dbReference>
<keyword evidence="2 11" id="KW-0723">Serine/threonine-protein kinase</keyword>
<dbReference type="Pfam" id="PF00069">
    <property type="entry name" value="Pkinase"/>
    <property type="match status" value="1"/>
</dbReference>
<feature type="region of interest" description="Disordered" evidence="9">
    <location>
        <begin position="253"/>
        <end position="318"/>
    </location>
</feature>
<evidence type="ECO:0000256" key="4">
    <source>
        <dbReference type="ARBA" id="ARBA00022741"/>
    </source>
</evidence>
<feature type="domain" description="Protein kinase" evidence="10">
    <location>
        <begin position="6"/>
        <end position="264"/>
    </location>
</feature>
<name>A0A4R6JCL9_9ACTN</name>
<dbReference type="EMBL" id="SNWR01000002">
    <property type="protein sequence ID" value="TDO32285.1"/>
    <property type="molecule type" value="Genomic_DNA"/>
</dbReference>
<feature type="region of interest" description="Disordered" evidence="9">
    <location>
        <begin position="340"/>
        <end position="459"/>
    </location>
</feature>
<dbReference type="AlphaFoldDB" id="A0A4R6JCL9"/>
<keyword evidence="5 11" id="KW-0418">Kinase</keyword>
<dbReference type="SMART" id="SM00220">
    <property type="entry name" value="S_TKc"/>
    <property type="match status" value="1"/>
</dbReference>